<dbReference type="EMBL" id="JBHSEF010000023">
    <property type="protein sequence ID" value="MFC4355302.1"/>
    <property type="molecule type" value="Genomic_DNA"/>
</dbReference>
<dbReference type="GO" id="GO:0016787">
    <property type="term" value="F:hydrolase activity"/>
    <property type="evidence" value="ECO:0007669"/>
    <property type="project" value="UniProtKB-KW"/>
</dbReference>
<organism evidence="2 3">
    <name type="scientific">Chryseomicrobium palamuruense</name>
    <dbReference type="NCBI Taxonomy" id="682973"/>
    <lineage>
        <taxon>Bacteria</taxon>
        <taxon>Bacillati</taxon>
        <taxon>Bacillota</taxon>
        <taxon>Bacilli</taxon>
        <taxon>Bacillales</taxon>
        <taxon>Caryophanaceae</taxon>
        <taxon>Chryseomicrobium</taxon>
    </lineage>
</organism>
<comment type="caution">
    <text evidence="2">The sequence shown here is derived from an EMBL/GenBank/DDBJ whole genome shotgun (WGS) entry which is preliminary data.</text>
</comment>
<dbReference type="Pfam" id="PF24032">
    <property type="entry name" value="YQBQ"/>
    <property type="match status" value="1"/>
</dbReference>
<name>A0ABV8UWW0_9BACL</name>
<evidence type="ECO:0000313" key="2">
    <source>
        <dbReference type="EMBL" id="MFC4355302.1"/>
    </source>
</evidence>
<sequence>MFLLKVELMIQNGGKLYLPVVEQDIVWSTERAGTPGQLTFSVVKDDELSFTEGNPVRMTVDGKNVFYGFVFMKKRDKEQLISVTAYDQLRYLKNKDTYVYTNKTAGEFIKMLAKDFGMQTGTLENTGFKIASRVEDNVALFDMIQNSLDLTMQNTKRMFVMYDDFGKITLKGLESMRLDLLIDEETGENFDYTSSIDSETYNKVKLVYENEKSGKRDVYIAQDSKNINAWGVLQHFDTLQEGENGKAKADALLALYNKKTRNLTITNALGDTRVRAGSMVVVQLNLGDIKTNNLMLVEKCKHKFRNDDHLMDLTLRGGDFVA</sequence>
<reference evidence="3" key="1">
    <citation type="journal article" date="2019" name="Int. J. Syst. Evol. Microbiol.">
        <title>The Global Catalogue of Microorganisms (GCM) 10K type strain sequencing project: providing services to taxonomists for standard genome sequencing and annotation.</title>
        <authorList>
            <consortium name="The Broad Institute Genomics Platform"/>
            <consortium name="The Broad Institute Genome Sequencing Center for Infectious Disease"/>
            <person name="Wu L."/>
            <person name="Ma J."/>
        </authorList>
    </citation>
    <scope>NUCLEOTIDE SEQUENCE [LARGE SCALE GENOMIC DNA]</scope>
    <source>
        <strain evidence="3">CCUG 50353</strain>
    </source>
</reference>
<dbReference type="RefSeq" id="WP_378141767.1">
    <property type="nucleotide sequence ID" value="NZ_JBHSEF010000023.1"/>
</dbReference>
<gene>
    <name evidence="2" type="ORF">ACFO0S_09610</name>
</gene>
<dbReference type="Proteomes" id="UP001595733">
    <property type="component" value="Unassembled WGS sequence"/>
</dbReference>
<keyword evidence="2" id="KW-0378">Hydrolase</keyword>
<keyword evidence="3" id="KW-1185">Reference proteome</keyword>
<proteinExistence type="predicted"/>
<evidence type="ECO:0000313" key="3">
    <source>
        <dbReference type="Proteomes" id="UP001595733"/>
    </source>
</evidence>
<dbReference type="SUPFAM" id="SSF69279">
    <property type="entry name" value="Phage tail proteins"/>
    <property type="match status" value="1"/>
</dbReference>
<feature type="domain" description="YqbQ/XkdQ" evidence="1">
    <location>
        <begin position="25"/>
        <end position="316"/>
    </location>
</feature>
<dbReference type="InterPro" id="IPR056937">
    <property type="entry name" value="YqbQ/XkdQ"/>
</dbReference>
<accession>A0ABV8UWW0</accession>
<protein>
    <submittedName>
        <fullName evidence="2">Hydrolase</fullName>
    </submittedName>
</protein>
<evidence type="ECO:0000259" key="1">
    <source>
        <dbReference type="Pfam" id="PF24032"/>
    </source>
</evidence>